<name>W6ZCP7_COCMI</name>
<feature type="compositionally biased region" description="Basic and acidic residues" evidence="1">
    <location>
        <begin position="158"/>
        <end position="178"/>
    </location>
</feature>
<dbReference type="Proteomes" id="UP000054032">
    <property type="component" value="Unassembled WGS sequence"/>
</dbReference>
<gene>
    <name evidence="2" type="ORF">COCMIDRAFT_89385</name>
</gene>
<feature type="compositionally biased region" description="Low complexity" evidence="1">
    <location>
        <begin position="87"/>
        <end position="96"/>
    </location>
</feature>
<dbReference type="GeneID" id="19127465"/>
<feature type="compositionally biased region" description="Polar residues" evidence="1">
    <location>
        <begin position="179"/>
        <end position="190"/>
    </location>
</feature>
<dbReference type="HOGENOM" id="CLU_475633_0_0_1"/>
<dbReference type="EMBL" id="KI963949">
    <property type="protein sequence ID" value="EUC47730.1"/>
    <property type="molecule type" value="Genomic_DNA"/>
</dbReference>
<evidence type="ECO:0000313" key="3">
    <source>
        <dbReference type="Proteomes" id="UP000054032"/>
    </source>
</evidence>
<feature type="compositionally biased region" description="Pro residues" evidence="1">
    <location>
        <begin position="397"/>
        <end position="409"/>
    </location>
</feature>
<sequence length="624" mass="66522">MSDITTQHTLAITPSSRQDIVSALLSDYGNSFEPDAKSPSVYSPASVTKELPPPPPRSDSIARKPVPASERMDAKFQLREDQDAPLSPSSSTGGSPQPRKRIVSRSLSRGSRPASLKLTISNGSTATVPSPSAFPLPSQFIPSPVSAAEDLPPPPPPKSDRREEMGGRVSKQARERNDSLLSQKKSSDASSPVVKRKAVPEAVKAFKSLAELGNGPRGRKAVPTAPTSAPKRENVESKVSVSSMESPQPKNNLPNMQAQLPPTPDEEKEDTTSLAQPKKVFGLPSNPRVNSLGSPVNVQGKSSTGLSALKAQRPAPSPPIVNIHATTPEPTPSPTLKPILAEPDAGISPVSPLPPPTNPRTSSIYEQSPVVAEPVAEPQQQPPVSVQQEIKPEFTNPAPPYAPTPPINAKPPARITSLEFPPRSDSRPLSAPSRPTSISVGIPNLSPSPGPSIPPSPVAKDSEPTIAIESNEVMEPARVMEPTEAMQPIEAMEPATPPPFVPLTEQSIPVPSSLVPQVTSKHMHCYTSHAQNILSNNVFQPMACMVCRENGKERKWCCTWCQLRICKNCSDDLMRVPGRNLALLMDARSKAQNAAINEMGGKQDLMSNGGGAAVAVYDAEEMMR</sequence>
<feature type="compositionally biased region" description="Pro residues" evidence="1">
    <location>
        <begin position="446"/>
        <end position="457"/>
    </location>
</feature>
<feature type="compositionally biased region" description="Low complexity" evidence="1">
    <location>
        <begin position="359"/>
        <end position="389"/>
    </location>
</feature>
<reference evidence="2 3" key="1">
    <citation type="journal article" date="2013" name="PLoS Genet.">
        <title>Comparative genome structure, secondary metabolite, and effector coding capacity across Cochliobolus pathogens.</title>
        <authorList>
            <person name="Condon B.J."/>
            <person name="Leng Y."/>
            <person name="Wu D."/>
            <person name="Bushley K.E."/>
            <person name="Ohm R.A."/>
            <person name="Otillar R."/>
            <person name="Martin J."/>
            <person name="Schackwitz W."/>
            <person name="Grimwood J."/>
            <person name="MohdZainudin N."/>
            <person name="Xue C."/>
            <person name="Wang R."/>
            <person name="Manning V.A."/>
            <person name="Dhillon B."/>
            <person name="Tu Z.J."/>
            <person name="Steffenson B.J."/>
            <person name="Salamov A."/>
            <person name="Sun H."/>
            <person name="Lowry S."/>
            <person name="LaButti K."/>
            <person name="Han J."/>
            <person name="Copeland A."/>
            <person name="Lindquist E."/>
            <person name="Barry K."/>
            <person name="Schmutz J."/>
            <person name="Baker S.E."/>
            <person name="Ciuffetti L.M."/>
            <person name="Grigoriev I.V."/>
            <person name="Zhong S."/>
            <person name="Turgeon B.G."/>
        </authorList>
    </citation>
    <scope>NUCLEOTIDE SEQUENCE [LARGE SCALE GENOMIC DNA]</scope>
    <source>
        <strain evidence="2 3">ATCC 44560</strain>
    </source>
</reference>
<dbReference type="AlphaFoldDB" id="W6ZCP7"/>
<accession>W6ZCP7</accession>
<protein>
    <submittedName>
        <fullName evidence="2">Uncharacterized protein</fullName>
    </submittedName>
</protein>
<feature type="region of interest" description="Disordered" evidence="1">
    <location>
        <begin position="28"/>
        <end position="462"/>
    </location>
</feature>
<feature type="compositionally biased region" description="Polar residues" evidence="1">
    <location>
        <begin position="118"/>
        <end position="130"/>
    </location>
</feature>
<evidence type="ECO:0000313" key="2">
    <source>
        <dbReference type="EMBL" id="EUC47730.1"/>
    </source>
</evidence>
<feature type="compositionally biased region" description="Low complexity" evidence="1">
    <location>
        <begin position="237"/>
        <end position="246"/>
    </location>
</feature>
<feature type="compositionally biased region" description="Polar residues" evidence="1">
    <location>
        <begin position="287"/>
        <end position="306"/>
    </location>
</feature>
<dbReference type="KEGG" id="bor:COCMIDRAFT_89385"/>
<keyword evidence="3" id="KW-1185">Reference proteome</keyword>
<organism evidence="2 3">
    <name type="scientific">Bipolaris oryzae ATCC 44560</name>
    <dbReference type="NCBI Taxonomy" id="930090"/>
    <lineage>
        <taxon>Eukaryota</taxon>
        <taxon>Fungi</taxon>
        <taxon>Dikarya</taxon>
        <taxon>Ascomycota</taxon>
        <taxon>Pezizomycotina</taxon>
        <taxon>Dothideomycetes</taxon>
        <taxon>Pleosporomycetidae</taxon>
        <taxon>Pleosporales</taxon>
        <taxon>Pleosporineae</taxon>
        <taxon>Pleosporaceae</taxon>
        <taxon>Bipolaris</taxon>
    </lineage>
</organism>
<dbReference type="RefSeq" id="XP_007685790.1">
    <property type="nucleotide sequence ID" value="XM_007687600.1"/>
</dbReference>
<dbReference type="eggNOG" id="ENOG502T105">
    <property type="taxonomic scope" value="Eukaryota"/>
</dbReference>
<evidence type="ECO:0000256" key="1">
    <source>
        <dbReference type="SAM" id="MobiDB-lite"/>
    </source>
</evidence>
<proteinExistence type="predicted"/>
<dbReference type="OrthoDB" id="5425130at2759"/>
<feature type="compositionally biased region" description="Polar residues" evidence="1">
    <location>
        <begin position="248"/>
        <end position="260"/>
    </location>
</feature>
<feature type="compositionally biased region" description="Basic and acidic residues" evidence="1">
    <location>
        <begin position="70"/>
        <end position="82"/>
    </location>
</feature>